<evidence type="ECO:0000313" key="5">
    <source>
        <dbReference type="Proteomes" id="UP001500443"/>
    </source>
</evidence>
<name>A0ABN2XPB6_9ACTN</name>
<dbReference type="InterPro" id="IPR032466">
    <property type="entry name" value="Metal_Hydrolase"/>
</dbReference>
<dbReference type="InterPro" id="IPR006680">
    <property type="entry name" value="Amidohydro-rel"/>
</dbReference>
<protein>
    <submittedName>
        <fullName evidence="4">Amidohydrolase family protein</fullName>
    </submittedName>
</protein>
<proteinExistence type="predicted"/>
<dbReference type="InterPro" id="IPR050287">
    <property type="entry name" value="MTA/SAH_deaminase"/>
</dbReference>
<dbReference type="EMBL" id="BAAAPF010000021">
    <property type="protein sequence ID" value="GAA2113939.1"/>
    <property type="molecule type" value="Genomic_DNA"/>
</dbReference>
<dbReference type="Proteomes" id="UP001500443">
    <property type="component" value="Unassembled WGS sequence"/>
</dbReference>
<feature type="region of interest" description="Disordered" evidence="2">
    <location>
        <begin position="29"/>
        <end position="60"/>
    </location>
</feature>
<evidence type="ECO:0000259" key="3">
    <source>
        <dbReference type="Pfam" id="PF01979"/>
    </source>
</evidence>
<organism evidence="4 5">
    <name type="scientific">Streptomyces synnematoformans</name>
    <dbReference type="NCBI Taxonomy" id="415721"/>
    <lineage>
        <taxon>Bacteria</taxon>
        <taxon>Bacillati</taxon>
        <taxon>Actinomycetota</taxon>
        <taxon>Actinomycetes</taxon>
        <taxon>Kitasatosporales</taxon>
        <taxon>Streptomycetaceae</taxon>
        <taxon>Streptomyces</taxon>
    </lineage>
</organism>
<dbReference type="NCBIfam" id="NF006056">
    <property type="entry name" value="PRK08204.1"/>
    <property type="match status" value="1"/>
</dbReference>
<sequence length="529" mass="57378">MTSYHGRRNFLRASTAAATAGAGLFAAGPAATARGRDRADQADDADRADRAERAEAPPRGRRYVVRGGAVMSMDPRVGDFEAADVLVEGKKIVAVRPRIDARGAEVIDARGRIVMPGFVDTHHHQFETALRAFLPNGLLLDDGSGSPSADPSYVEYVLERFAPAYRPQDVYLNSLAAGLSQLDAGVTTVLDVSQIHHSPEHSDAAVQALADTGRRAAFGFFEGDGRAGARYPEDAYRLRDRWFSSDDQLLTMVMGGEIHLPEEVYTRSWGIARELGLRIAAHAVSSAGYRPIIDDLARGTGGATGDLGFGPDVMFIHMTGMSDLAWRRARDAGVSVSVAFPIEMTMRHGMPPILTMQEFGMEPSLSSDVETTMAADPFTQMRSAMTMQRMLVNQMVLEQGDFTPPDAYPVPAPGTPPLLTVRDVLRFATVNGARHLGLDGRTGSLTPGKEADIVLLDASALNVAPLNNVPGAVVSLMDRTNVDTVIVAGRVRKWRGRLLDAHTGHLRRELEESRDHLFRTVGIRRDLFA</sequence>
<dbReference type="InterPro" id="IPR011059">
    <property type="entry name" value="Metal-dep_hydrolase_composite"/>
</dbReference>
<evidence type="ECO:0000256" key="2">
    <source>
        <dbReference type="SAM" id="MobiDB-lite"/>
    </source>
</evidence>
<keyword evidence="1" id="KW-0378">Hydrolase</keyword>
<dbReference type="Gene3D" id="3.20.20.140">
    <property type="entry name" value="Metal-dependent hydrolases"/>
    <property type="match status" value="1"/>
</dbReference>
<dbReference type="Gene3D" id="2.30.40.10">
    <property type="entry name" value="Urease, subunit C, domain 1"/>
    <property type="match status" value="1"/>
</dbReference>
<evidence type="ECO:0000313" key="4">
    <source>
        <dbReference type="EMBL" id="GAA2113939.1"/>
    </source>
</evidence>
<dbReference type="InterPro" id="IPR006311">
    <property type="entry name" value="TAT_signal"/>
</dbReference>
<feature type="compositionally biased region" description="Basic and acidic residues" evidence="2">
    <location>
        <begin position="34"/>
        <end position="58"/>
    </location>
</feature>
<dbReference type="RefSeq" id="WP_344288762.1">
    <property type="nucleotide sequence ID" value="NZ_BAAAPF010000021.1"/>
</dbReference>
<dbReference type="PANTHER" id="PTHR43794">
    <property type="entry name" value="AMINOHYDROLASE SSNA-RELATED"/>
    <property type="match status" value="1"/>
</dbReference>
<comment type="caution">
    <text evidence="4">The sequence shown here is derived from an EMBL/GenBank/DDBJ whole genome shotgun (WGS) entry which is preliminary data.</text>
</comment>
<dbReference type="SUPFAM" id="SSF51338">
    <property type="entry name" value="Composite domain of metallo-dependent hydrolases"/>
    <property type="match status" value="1"/>
</dbReference>
<gene>
    <name evidence="4" type="ORF">GCM10009802_12950</name>
</gene>
<dbReference type="PANTHER" id="PTHR43794:SF11">
    <property type="entry name" value="AMIDOHYDROLASE-RELATED DOMAIN-CONTAINING PROTEIN"/>
    <property type="match status" value="1"/>
</dbReference>
<dbReference type="Pfam" id="PF01979">
    <property type="entry name" value="Amidohydro_1"/>
    <property type="match status" value="1"/>
</dbReference>
<keyword evidence="5" id="KW-1185">Reference proteome</keyword>
<feature type="domain" description="Amidohydrolase-related" evidence="3">
    <location>
        <begin position="113"/>
        <end position="491"/>
    </location>
</feature>
<dbReference type="SUPFAM" id="SSF51556">
    <property type="entry name" value="Metallo-dependent hydrolases"/>
    <property type="match status" value="1"/>
</dbReference>
<reference evidence="4 5" key="1">
    <citation type="journal article" date="2019" name="Int. J. Syst. Evol. Microbiol.">
        <title>The Global Catalogue of Microorganisms (GCM) 10K type strain sequencing project: providing services to taxonomists for standard genome sequencing and annotation.</title>
        <authorList>
            <consortium name="The Broad Institute Genomics Platform"/>
            <consortium name="The Broad Institute Genome Sequencing Center for Infectious Disease"/>
            <person name="Wu L."/>
            <person name="Ma J."/>
        </authorList>
    </citation>
    <scope>NUCLEOTIDE SEQUENCE [LARGE SCALE GENOMIC DNA]</scope>
    <source>
        <strain evidence="4 5">JCM 15481</strain>
    </source>
</reference>
<dbReference type="PROSITE" id="PS51318">
    <property type="entry name" value="TAT"/>
    <property type="match status" value="1"/>
</dbReference>
<evidence type="ECO:0000256" key="1">
    <source>
        <dbReference type="ARBA" id="ARBA00022801"/>
    </source>
</evidence>
<accession>A0ABN2XPB6</accession>